<dbReference type="OrthoDB" id="10267115at2759"/>
<dbReference type="EC" id="1.1.1.102" evidence="14"/>
<evidence type="ECO:0000256" key="3">
    <source>
        <dbReference type="ARBA" id="ARBA00004991"/>
    </source>
</evidence>
<dbReference type="GO" id="GO:0030148">
    <property type="term" value="P:sphingolipid biosynthetic process"/>
    <property type="evidence" value="ECO:0007669"/>
    <property type="project" value="InterPro"/>
</dbReference>
<dbReference type="Gene3D" id="3.40.50.720">
    <property type="entry name" value="NAD(P)-binding Rossmann-like Domain"/>
    <property type="match status" value="1"/>
</dbReference>
<evidence type="ECO:0000256" key="13">
    <source>
        <dbReference type="ARBA" id="ARBA00023136"/>
    </source>
</evidence>
<evidence type="ECO:0000256" key="11">
    <source>
        <dbReference type="ARBA" id="ARBA00023002"/>
    </source>
</evidence>
<dbReference type="CDD" id="cd08939">
    <property type="entry name" value="KDSR-like_SDR_c"/>
    <property type="match status" value="1"/>
</dbReference>
<dbReference type="InterPro" id="IPR045022">
    <property type="entry name" value="KDSR-like"/>
</dbReference>
<dbReference type="InterPro" id="IPR036291">
    <property type="entry name" value="NAD(P)-bd_dom_sf"/>
</dbReference>
<dbReference type="InterPro" id="IPR002347">
    <property type="entry name" value="SDR_fam"/>
</dbReference>
<dbReference type="GO" id="GO:0000166">
    <property type="term" value="F:nucleotide binding"/>
    <property type="evidence" value="ECO:0007669"/>
    <property type="project" value="UniProtKB-KW"/>
</dbReference>
<evidence type="ECO:0000256" key="6">
    <source>
        <dbReference type="ARBA" id="ARBA00022741"/>
    </source>
</evidence>
<evidence type="ECO:0000256" key="8">
    <source>
        <dbReference type="ARBA" id="ARBA00022857"/>
    </source>
</evidence>
<keyword evidence="9" id="KW-0746">Sphingolipid metabolism</keyword>
<evidence type="ECO:0000313" key="22">
    <source>
        <dbReference type="Proteomes" id="UP000501346"/>
    </source>
</evidence>
<comment type="pathway">
    <text evidence="2">Lipid metabolism; sphingolipid metabolism.</text>
</comment>
<dbReference type="PRINTS" id="PR00081">
    <property type="entry name" value="GDHRDH"/>
</dbReference>
<protein>
    <recommendedName>
        <fullName evidence="15">3-ketodihydrosphingosine reductase TSC10</fullName>
        <ecNumber evidence="14">1.1.1.102</ecNumber>
    </recommendedName>
    <alternativeName>
        <fullName evidence="17">3-dehydrosphinganine reductase</fullName>
    </alternativeName>
    <alternativeName>
        <fullName evidence="16">KDS reductase</fullName>
    </alternativeName>
</protein>
<evidence type="ECO:0000313" key="21">
    <source>
        <dbReference type="EMBL" id="QID78253.1"/>
    </source>
</evidence>
<comment type="catalytic activity">
    <reaction evidence="19">
        <text>sphinganine + NADP(+) = 3-oxosphinganine + NADPH + H(+)</text>
        <dbReference type="Rhea" id="RHEA:22640"/>
        <dbReference type="ChEBI" id="CHEBI:15378"/>
        <dbReference type="ChEBI" id="CHEBI:57783"/>
        <dbReference type="ChEBI" id="CHEBI:57817"/>
        <dbReference type="ChEBI" id="CHEBI:58299"/>
        <dbReference type="ChEBI" id="CHEBI:58349"/>
        <dbReference type="EC" id="1.1.1.102"/>
    </reaction>
    <physiologicalReaction direction="right-to-left" evidence="19">
        <dbReference type="Rhea" id="RHEA:22642"/>
    </physiologicalReaction>
</comment>
<comment type="similarity">
    <text evidence="4">Belongs to the short-chain dehydrogenases/reductases (SDR) family.</text>
</comment>
<evidence type="ECO:0000256" key="16">
    <source>
        <dbReference type="ARBA" id="ARBA00029797"/>
    </source>
</evidence>
<name>A0A6C1DNV5_SACPS</name>
<dbReference type="PANTHER" id="PTHR43550">
    <property type="entry name" value="3-KETODIHYDROSPHINGOSINE REDUCTASE"/>
    <property type="match status" value="1"/>
</dbReference>
<keyword evidence="6" id="KW-0547">Nucleotide-binding</keyword>
<dbReference type="FunFam" id="3.40.50.720:FF:000578">
    <property type="entry name" value="3-ketodihydrosphingosine reductase"/>
    <property type="match status" value="1"/>
</dbReference>
<keyword evidence="8" id="KW-0521">NADP</keyword>
<dbReference type="EMBL" id="CP048984">
    <property type="protein sequence ID" value="QID78253.1"/>
    <property type="molecule type" value="Genomic_DNA"/>
</dbReference>
<comment type="function">
    <text evidence="18">Catalyzes the reduction of 3'-oxosphinganine (3-ketodihydrosphingosine/KDS) to sphinganine (dihydrosphingosine/DHS), the second step of de novo sphingolipid biosynthesis.</text>
</comment>
<proteinExistence type="inferred from homology"/>
<keyword evidence="7" id="KW-0256">Endoplasmic reticulum</keyword>
<organism evidence="21 22">
    <name type="scientific">Saccharomyces pastorianus</name>
    <name type="common">Lager yeast</name>
    <name type="synonym">Saccharomyces cerevisiae x Saccharomyces eubayanus</name>
    <dbReference type="NCBI Taxonomy" id="27292"/>
    <lineage>
        <taxon>Eukaryota</taxon>
        <taxon>Fungi</taxon>
        <taxon>Dikarya</taxon>
        <taxon>Ascomycota</taxon>
        <taxon>Saccharomycotina</taxon>
        <taxon>Saccharomycetes</taxon>
        <taxon>Saccharomycetales</taxon>
        <taxon>Saccharomycetaceae</taxon>
        <taxon>Saccharomyces</taxon>
    </lineage>
</organism>
<evidence type="ECO:0000256" key="20">
    <source>
        <dbReference type="SAM" id="Phobius"/>
    </source>
</evidence>
<evidence type="ECO:0000256" key="7">
    <source>
        <dbReference type="ARBA" id="ARBA00022824"/>
    </source>
</evidence>
<dbReference type="GO" id="GO:0047560">
    <property type="term" value="F:3-dehydrosphinganine reductase activity"/>
    <property type="evidence" value="ECO:0007669"/>
    <property type="project" value="UniProtKB-EC"/>
</dbReference>
<evidence type="ECO:0000256" key="15">
    <source>
        <dbReference type="ARBA" id="ARBA00026241"/>
    </source>
</evidence>
<evidence type="ECO:0000256" key="5">
    <source>
        <dbReference type="ARBA" id="ARBA00022692"/>
    </source>
</evidence>
<keyword evidence="22" id="KW-1185">Reference proteome</keyword>
<dbReference type="GO" id="GO:0006666">
    <property type="term" value="P:3-keto-sphinganine metabolic process"/>
    <property type="evidence" value="ECO:0007669"/>
    <property type="project" value="InterPro"/>
</dbReference>
<evidence type="ECO:0000256" key="12">
    <source>
        <dbReference type="ARBA" id="ARBA00023098"/>
    </source>
</evidence>
<keyword evidence="10 20" id="KW-1133">Transmembrane helix</keyword>
<dbReference type="Pfam" id="PF00106">
    <property type="entry name" value="adh_short"/>
    <property type="match status" value="1"/>
</dbReference>
<comment type="subcellular location">
    <subcellularLocation>
        <location evidence="1">Endoplasmic reticulum membrane</location>
    </subcellularLocation>
</comment>
<dbReference type="GO" id="GO:0005789">
    <property type="term" value="C:endoplasmic reticulum membrane"/>
    <property type="evidence" value="ECO:0007669"/>
    <property type="project" value="UniProtKB-SubCell"/>
</dbReference>
<accession>A0A6C1DNV5</accession>
<evidence type="ECO:0000256" key="17">
    <source>
        <dbReference type="ARBA" id="ARBA00032891"/>
    </source>
</evidence>
<evidence type="ECO:0000256" key="10">
    <source>
        <dbReference type="ARBA" id="ARBA00022989"/>
    </source>
</evidence>
<dbReference type="Proteomes" id="UP000501346">
    <property type="component" value="Chromosome ScII"/>
</dbReference>
<feature type="transmembrane region" description="Helical" evidence="20">
    <location>
        <begin position="285"/>
        <end position="307"/>
    </location>
</feature>
<keyword evidence="5 20" id="KW-0812">Transmembrane</keyword>
<dbReference type="PANTHER" id="PTHR43550:SF3">
    <property type="entry name" value="3-KETODIHYDROSPHINGOSINE REDUCTASE"/>
    <property type="match status" value="1"/>
</dbReference>
<gene>
    <name evidence="21" type="primary">TSC10_1</name>
    <name evidence="21" type="ORF">GRS66_000458</name>
</gene>
<comment type="pathway">
    <text evidence="3">Sphingolipid metabolism.</text>
</comment>
<dbReference type="AlphaFoldDB" id="A0A6C1DNV5"/>
<evidence type="ECO:0000256" key="19">
    <source>
        <dbReference type="ARBA" id="ARBA00048930"/>
    </source>
</evidence>
<evidence type="ECO:0000256" key="9">
    <source>
        <dbReference type="ARBA" id="ARBA00022919"/>
    </source>
</evidence>
<evidence type="ECO:0000256" key="2">
    <source>
        <dbReference type="ARBA" id="ARBA00004760"/>
    </source>
</evidence>
<keyword evidence="12" id="KW-0443">Lipid metabolism</keyword>
<dbReference type="UniPathway" id="UPA00222"/>
<evidence type="ECO:0000256" key="4">
    <source>
        <dbReference type="ARBA" id="ARBA00006484"/>
    </source>
</evidence>
<dbReference type="SUPFAM" id="SSF51735">
    <property type="entry name" value="NAD(P)-binding Rossmann-fold domains"/>
    <property type="match status" value="1"/>
</dbReference>
<keyword evidence="13 20" id="KW-0472">Membrane</keyword>
<keyword evidence="11" id="KW-0560">Oxidoreductase</keyword>
<evidence type="ECO:0000256" key="18">
    <source>
        <dbReference type="ARBA" id="ARBA00044737"/>
    </source>
</evidence>
<sequence>MKFTLEDQVVLITGGSQGLGKEFAKKYYNEAENTKIIIVSRSEARLLDTCNEIRIEAHLRRETTDEGQVQHKLAAPLDLEQRLFYYPCDLSCYESVECLFNVLRDLDLLPTQTLCCAGGAVPKLFRGLSGHELNLGMDINYKTTLNVAHQIALAEQTKEHHLIIFSSATALYPFVGYSQYAPAKAAIKSLVAILRQELTNFRISCVYPGNFESEGFTVEQLTKPEITKLIEGPSDAIPCKQACDIIAKSLARGDDDVFTDFVGWMIMGMDLGLTAKKSRFVPLQWIFGVLSNILVVPFYMVGCSWYIRKWFRENDGKKAN</sequence>
<reference evidence="21 22" key="1">
    <citation type="journal article" date="2019" name="BMC Genomics">
        <title>Chromosome level assembly and comparative genome analysis confirm lager-brewing yeasts originated from a single hybridization.</title>
        <authorList>
            <person name="Salazar A.N."/>
            <person name="Gorter de Vries A.R."/>
            <person name="van den Broek M."/>
            <person name="Brouwers N."/>
            <person name="de la Torre Cortes P."/>
            <person name="Kuijpers N.G.A."/>
            <person name="Daran J.G."/>
            <person name="Abeel T."/>
        </authorList>
    </citation>
    <scope>NUCLEOTIDE SEQUENCE [LARGE SCALE GENOMIC DNA]</scope>
    <source>
        <strain evidence="21 22">CBS 1483</strain>
    </source>
</reference>
<evidence type="ECO:0000256" key="14">
    <source>
        <dbReference type="ARBA" id="ARBA00026112"/>
    </source>
</evidence>
<evidence type="ECO:0000256" key="1">
    <source>
        <dbReference type="ARBA" id="ARBA00004586"/>
    </source>
</evidence>